<dbReference type="PANTHER" id="PTHR31348:SF4">
    <property type="entry name" value="PHYTOCHROME A-ASSOCIATED F-BOX PROTEIN"/>
    <property type="match status" value="1"/>
</dbReference>
<reference evidence="1 2" key="1">
    <citation type="journal article" date="2016" name="Sci. Rep.">
        <title>The genome sequence of the outbreeding globe artichoke constructed de novo incorporating a phase-aware low-pass sequencing strategy of F1 progeny.</title>
        <authorList>
            <person name="Scaglione D."/>
            <person name="Reyes-Chin-Wo S."/>
            <person name="Acquadro A."/>
            <person name="Froenicke L."/>
            <person name="Portis E."/>
            <person name="Beitel C."/>
            <person name="Tirone M."/>
            <person name="Mauro R."/>
            <person name="Lo Monaco A."/>
            <person name="Mauromicale G."/>
            <person name="Faccioli P."/>
            <person name="Cattivelli L."/>
            <person name="Rieseberg L."/>
            <person name="Michelmore R."/>
            <person name="Lanteri S."/>
        </authorList>
    </citation>
    <scope>NUCLEOTIDE SEQUENCE [LARGE SCALE GENOMIC DNA]</scope>
    <source>
        <strain evidence="1">2C</strain>
    </source>
</reference>
<evidence type="ECO:0000313" key="1">
    <source>
        <dbReference type="EMBL" id="KVH99372.1"/>
    </source>
</evidence>
<comment type="caution">
    <text evidence="1">The sequence shown here is derived from an EMBL/GenBank/DDBJ whole genome shotgun (WGS) entry which is preliminary data.</text>
</comment>
<keyword evidence="2" id="KW-1185">Reference proteome</keyword>
<dbReference type="AlphaFoldDB" id="A0A118JZA5"/>
<dbReference type="Proteomes" id="UP000243975">
    <property type="component" value="Unassembled WGS sequence"/>
</dbReference>
<dbReference type="EMBL" id="LEKV01003580">
    <property type="protein sequence ID" value="KVH99372.1"/>
    <property type="molecule type" value="Genomic_DNA"/>
</dbReference>
<accession>A0A118JZA5</accession>
<proteinExistence type="predicted"/>
<dbReference type="Gramene" id="KVH99372">
    <property type="protein sequence ID" value="KVH99372"/>
    <property type="gene ID" value="Ccrd_022397"/>
</dbReference>
<sequence length="102" mass="11866">MRRKIQPSHRRKICRSLTSHLALEAWNFCREQGNKLLASRFRGDCLYICDWPGCVHTYDLLSLTSHLASEAWNFSREQGNKLLASRFRGDCLYICDWPSCVG</sequence>
<gene>
    <name evidence="1" type="ORF">Ccrd_022397</name>
</gene>
<dbReference type="PANTHER" id="PTHR31348">
    <property type="entry name" value="EID1-LIKE F-BOX PROTEIN 2-RELATED"/>
    <property type="match status" value="1"/>
</dbReference>
<protein>
    <submittedName>
        <fullName evidence="1">Uncharacterized protein</fullName>
    </submittedName>
</protein>
<name>A0A118JZA5_CYNCS</name>
<evidence type="ECO:0000313" key="2">
    <source>
        <dbReference type="Proteomes" id="UP000243975"/>
    </source>
</evidence>
<dbReference type="STRING" id="59895.A0A118JZA5"/>
<organism evidence="1 2">
    <name type="scientific">Cynara cardunculus var. scolymus</name>
    <name type="common">Globe artichoke</name>
    <name type="synonym">Cynara scolymus</name>
    <dbReference type="NCBI Taxonomy" id="59895"/>
    <lineage>
        <taxon>Eukaryota</taxon>
        <taxon>Viridiplantae</taxon>
        <taxon>Streptophyta</taxon>
        <taxon>Embryophyta</taxon>
        <taxon>Tracheophyta</taxon>
        <taxon>Spermatophyta</taxon>
        <taxon>Magnoliopsida</taxon>
        <taxon>eudicotyledons</taxon>
        <taxon>Gunneridae</taxon>
        <taxon>Pentapetalae</taxon>
        <taxon>asterids</taxon>
        <taxon>campanulids</taxon>
        <taxon>Asterales</taxon>
        <taxon>Asteraceae</taxon>
        <taxon>Carduoideae</taxon>
        <taxon>Cardueae</taxon>
        <taxon>Carduinae</taxon>
        <taxon>Cynara</taxon>
    </lineage>
</organism>
<dbReference type="InterPro" id="IPR040267">
    <property type="entry name" value="EID1-like"/>
</dbReference>